<dbReference type="InterPro" id="IPR025634">
    <property type="entry name" value="DUF4292"/>
</dbReference>
<name>A0ABP9G305_9SPHI</name>
<protein>
    <recommendedName>
        <fullName evidence="3">DUF4292 domain-containing protein</fullName>
    </recommendedName>
</protein>
<dbReference type="Gene3D" id="2.50.20.10">
    <property type="entry name" value="Lipoprotein localisation LolA/LolB/LppX"/>
    <property type="match status" value="1"/>
</dbReference>
<accession>A0ABP9G305</accession>
<gene>
    <name evidence="1" type="ORF">GCM10023313_29660</name>
</gene>
<proteinExistence type="predicted"/>
<dbReference type="Proteomes" id="UP001501436">
    <property type="component" value="Unassembled WGS sequence"/>
</dbReference>
<reference evidence="2" key="1">
    <citation type="journal article" date="2019" name="Int. J. Syst. Evol. Microbiol.">
        <title>The Global Catalogue of Microorganisms (GCM) 10K type strain sequencing project: providing services to taxonomists for standard genome sequencing and annotation.</title>
        <authorList>
            <consortium name="The Broad Institute Genomics Platform"/>
            <consortium name="The Broad Institute Genome Sequencing Center for Infectious Disease"/>
            <person name="Wu L."/>
            <person name="Ma J."/>
        </authorList>
    </citation>
    <scope>NUCLEOTIDE SEQUENCE [LARGE SCALE GENOMIC DNA]</scope>
    <source>
        <strain evidence="2">JCM 18283</strain>
    </source>
</reference>
<organism evidence="1 2">
    <name type="scientific">Mucilaginibacter defluvii</name>
    <dbReference type="NCBI Taxonomy" id="1196019"/>
    <lineage>
        <taxon>Bacteria</taxon>
        <taxon>Pseudomonadati</taxon>
        <taxon>Bacteroidota</taxon>
        <taxon>Sphingobacteriia</taxon>
        <taxon>Sphingobacteriales</taxon>
        <taxon>Sphingobacteriaceae</taxon>
        <taxon>Mucilaginibacter</taxon>
    </lineage>
</organism>
<evidence type="ECO:0000313" key="2">
    <source>
        <dbReference type="Proteomes" id="UP001501436"/>
    </source>
</evidence>
<dbReference type="Pfam" id="PF14125">
    <property type="entry name" value="DUF4292"/>
    <property type="match status" value="1"/>
</dbReference>
<sequence length="265" mass="29576">MKKNTWNKILVVAFGLLVFASCKSKKQVVVNRNATATVKPASDVETRLAAIRSRQLTFNTFSAKAKTQLNINGNNQDVTLNIRINRDKKIWVSVTALLGVEVARALITPDSIQVLNKFQGVYLKKPFSYIHKFASRQIDYTTLQSLLVGNAIPKLLNEDITFEPSANNITGSGKLGELVYKLVLGSDMRVTQTSLANEQLQQSLQVTNNVFIQTADNKVVPSQIDIASVVKKQKIQVNLRYNKVEFDQQLDYPFSIPDKYSPAAD</sequence>
<dbReference type="RefSeq" id="WP_345331998.1">
    <property type="nucleotide sequence ID" value="NZ_BAABJI010000002.1"/>
</dbReference>
<keyword evidence="2" id="KW-1185">Reference proteome</keyword>
<evidence type="ECO:0000313" key="1">
    <source>
        <dbReference type="EMBL" id="GAA4923494.1"/>
    </source>
</evidence>
<dbReference type="EMBL" id="BAABJI010000002">
    <property type="protein sequence ID" value="GAA4923494.1"/>
    <property type="molecule type" value="Genomic_DNA"/>
</dbReference>
<comment type="caution">
    <text evidence="1">The sequence shown here is derived from an EMBL/GenBank/DDBJ whole genome shotgun (WGS) entry which is preliminary data.</text>
</comment>
<dbReference type="PROSITE" id="PS51257">
    <property type="entry name" value="PROKAR_LIPOPROTEIN"/>
    <property type="match status" value="1"/>
</dbReference>
<evidence type="ECO:0008006" key="3">
    <source>
        <dbReference type="Google" id="ProtNLM"/>
    </source>
</evidence>